<dbReference type="Proteomes" id="UP000030765">
    <property type="component" value="Unassembled WGS sequence"/>
</dbReference>
<evidence type="ECO:0000313" key="3">
    <source>
        <dbReference type="Proteomes" id="UP000030765"/>
    </source>
</evidence>
<name>A0A084WH05_ANOSI</name>
<accession>A0A084WH05</accession>
<protein>
    <submittedName>
        <fullName evidence="1 2">Uncharacterized protein</fullName>
    </submittedName>
</protein>
<proteinExistence type="predicted"/>
<evidence type="ECO:0000313" key="1">
    <source>
        <dbReference type="EMBL" id="KFB49499.1"/>
    </source>
</evidence>
<dbReference type="EnsemblMetazoa" id="ASIC017701-RA">
    <property type="protein sequence ID" value="ASIC017701-PA"/>
    <property type="gene ID" value="ASIC017701"/>
</dbReference>
<evidence type="ECO:0000313" key="2">
    <source>
        <dbReference type="EnsemblMetazoa" id="ASIC017701-PA"/>
    </source>
</evidence>
<dbReference type="VEuPathDB" id="VectorBase:ASIC017701"/>
<dbReference type="EMBL" id="KE525346">
    <property type="protein sequence ID" value="KFB49499.1"/>
    <property type="molecule type" value="Genomic_DNA"/>
</dbReference>
<dbReference type="AlphaFoldDB" id="A0A084WH05"/>
<reference evidence="1 3" key="1">
    <citation type="journal article" date="2014" name="BMC Genomics">
        <title>Genome sequence of Anopheles sinensis provides insight into genetics basis of mosquito competence for malaria parasites.</title>
        <authorList>
            <person name="Zhou D."/>
            <person name="Zhang D."/>
            <person name="Ding G."/>
            <person name="Shi L."/>
            <person name="Hou Q."/>
            <person name="Ye Y."/>
            <person name="Xu Y."/>
            <person name="Zhou H."/>
            <person name="Xiong C."/>
            <person name="Li S."/>
            <person name="Yu J."/>
            <person name="Hong S."/>
            <person name="Yu X."/>
            <person name="Zou P."/>
            <person name="Chen C."/>
            <person name="Chang X."/>
            <person name="Wang W."/>
            <person name="Lv Y."/>
            <person name="Sun Y."/>
            <person name="Ma L."/>
            <person name="Shen B."/>
            <person name="Zhu C."/>
        </authorList>
    </citation>
    <scope>NUCLEOTIDE SEQUENCE [LARGE SCALE GENOMIC DNA]</scope>
</reference>
<gene>
    <name evidence="1" type="ORF">ZHAS_00017701</name>
</gene>
<organism evidence="1">
    <name type="scientific">Anopheles sinensis</name>
    <name type="common">Mosquito</name>
    <dbReference type="NCBI Taxonomy" id="74873"/>
    <lineage>
        <taxon>Eukaryota</taxon>
        <taxon>Metazoa</taxon>
        <taxon>Ecdysozoa</taxon>
        <taxon>Arthropoda</taxon>
        <taxon>Hexapoda</taxon>
        <taxon>Insecta</taxon>
        <taxon>Pterygota</taxon>
        <taxon>Neoptera</taxon>
        <taxon>Endopterygota</taxon>
        <taxon>Diptera</taxon>
        <taxon>Nematocera</taxon>
        <taxon>Culicoidea</taxon>
        <taxon>Culicidae</taxon>
        <taxon>Anophelinae</taxon>
        <taxon>Anopheles</taxon>
    </lineage>
</organism>
<sequence length="92" mass="10624">MIIIIYACRHSVSLSPFAPIPRRVERRSGCRNALNTSRAGGRRENLRRFVAHRLRGAARAKDLNARISDERPTKESRYGWYFAVQPTYQHLG</sequence>
<reference evidence="2" key="2">
    <citation type="submission" date="2020-05" db="UniProtKB">
        <authorList>
            <consortium name="EnsemblMetazoa"/>
        </authorList>
    </citation>
    <scope>IDENTIFICATION</scope>
</reference>
<keyword evidence="3" id="KW-1185">Reference proteome</keyword>
<dbReference type="EMBL" id="ATLV01023777">
    <property type="status" value="NOT_ANNOTATED_CDS"/>
    <property type="molecule type" value="Genomic_DNA"/>
</dbReference>